<evidence type="ECO:0000256" key="3">
    <source>
        <dbReference type="ARBA" id="ARBA00022741"/>
    </source>
</evidence>
<dbReference type="InterPro" id="IPR000719">
    <property type="entry name" value="Prot_kinase_dom"/>
</dbReference>
<keyword evidence="2" id="KW-0808">Transferase</keyword>
<evidence type="ECO:0000256" key="4">
    <source>
        <dbReference type="ARBA" id="ARBA00022777"/>
    </source>
</evidence>
<evidence type="ECO:0000259" key="7">
    <source>
        <dbReference type="PROSITE" id="PS50011"/>
    </source>
</evidence>
<dbReference type="InterPro" id="IPR050660">
    <property type="entry name" value="NEK_Ser/Thr_kinase"/>
</dbReference>
<keyword evidence="3" id="KW-0547">Nucleotide-binding</keyword>
<dbReference type="SUPFAM" id="SSF56112">
    <property type="entry name" value="Protein kinase-like (PK-like)"/>
    <property type="match status" value="1"/>
</dbReference>
<protein>
    <recommendedName>
        <fullName evidence="1">non-specific serine/threonine protein kinase</fullName>
        <ecNumber evidence="1">2.7.11.1</ecNumber>
    </recommendedName>
</protein>
<feature type="compositionally biased region" description="Pro residues" evidence="6">
    <location>
        <begin position="115"/>
        <end position="125"/>
    </location>
</feature>
<proteinExistence type="predicted"/>
<reference evidence="8" key="1">
    <citation type="journal article" date="2023" name="Mol. Phylogenet. Evol.">
        <title>Genome-scale phylogeny and comparative genomics of the fungal order Sordariales.</title>
        <authorList>
            <person name="Hensen N."/>
            <person name="Bonometti L."/>
            <person name="Westerberg I."/>
            <person name="Brannstrom I.O."/>
            <person name="Guillou S."/>
            <person name="Cros-Aarteil S."/>
            <person name="Calhoun S."/>
            <person name="Haridas S."/>
            <person name="Kuo A."/>
            <person name="Mondo S."/>
            <person name="Pangilinan J."/>
            <person name="Riley R."/>
            <person name="LaButti K."/>
            <person name="Andreopoulos B."/>
            <person name="Lipzen A."/>
            <person name="Chen C."/>
            <person name="Yan M."/>
            <person name="Daum C."/>
            <person name="Ng V."/>
            <person name="Clum A."/>
            <person name="Steindorff A."/>
            <person name="Ohm R.A."/>
            <person name="Martin F."/>
            <person name="Silar P."/>
            <person name="Natvig D.O."/>
            <person name="Lalanne C."/>
            <person name="Gautier V."/>
            <person name="Ament-Velasquez S.L."/>
            <person name="Kruys A."/>
            <person name="Hutchinson M.I."/>
            <person name="Powell A.J."/>
            <person name="Barry K."/>
            <person name="Miller A.N."/>
            <person name="Grigoriev I.V."/>
            <person name="Debuchy R."/>
            <person name="Gladieux P."/>
            <person name="Hiltunen Thoren M."/>
            <person name="Johannesson H."/>
        </authorList>
    </citation>
    <scope>NUCLEOTIDE SEQUENCE</scope>
    <source>
        <strain evidence="8">CBS 958.72</strain>
    </source>
</reference>
<keyword evidence="9" id="KW-1185">Reference proteome</keyword>
<keyword evidence="5" id="KW-0067">ATP-binding</keyword>
<dbReference type="Pfam" id="PF00069">
    <property type="entry name" value="Pkinase"/>
    <property type="match status" value="1"/>
</dbReference>
<gene>
    <name evidence="8" type="ORF">B0T24DRAFT_642196</name>
</gene>
<dbReference type="EMBL" id="JAULSN010000011">
    <property type="protein sequence ID" value="KAK3361697.1"/>
    <property type="molecule type" value="Genomic_DNA"/>
</dbReference>
<dbReference type="Proteomes" id="UP001287356">
    <property type="component" value="Unassembled WGS sequence"/>
</dbReference>
<dbReference type="PANTHER" id="PTHR43671:SF13">
    <property type="entry name" value="SERINE_THREONINE-PROTEIN KINASE NEK2"/>
    <property type="match status" value="1"/>
</dbReference>
<dbReference type="Gene3D" id="1.10.510.10">
    <property type="entry name" value="Transferase(Phosphotransferase) domain 1"/>
    <property type="match status" value="1"/>
</dbReference>
<evidence type="ECO:0000256" key="6">
    <source>
        <dbReference type="SAM" id="MobiDB-lite"/>
    </source>
</evidence>
<evidence type="ECO:0000256" key="5">
    <source>
        <dbReference type="ARBA" id="ARBA00022840"/>
    </source>
</evidence>
<dbReference type="PROSITE" id="PS50011">
    <property type="entry name" value="PROTEIN_KINASE_DOM"/>
    <property type="match status" value="1"/>
</dbReference>
<name>A0AAE0JUC4_9PEZI</name>
<dbReference type="GO" id="GO:0004674">
    <property type="term" value="F:protein serine/threonine kinase activity"/>
    <property type="evidence" value="ECO:0007669"/>
    <property type="project" value="UniProtKB-EC"/>
</dbReference>
<accession>A0AAE0JUC4</accession>
<organism evidence="8 9">
    <name type="scientific">Lasiosphaeria ovina</name>
    <dbReference type="NCBI Taxonomy" id="92902"/>
    <lineage>
        <taxon>Eukaryota</taxon>
        <taxon>Fungi</taxon>
        <taxon>Dikarya</taxon>
        <taxon>Ascomycota</taxon>
        <taxon>Pezizomycotina</taxon>
        <taxon>Sordariomycetes</taxon>
        <taxon>Sordariomycetidae</taxon>
        <taxon>Sordariales</taxon>
        <taxon>Lasiosphaeriaceae</taxon>
        <taxon>Lasiosphaeria</taxon>
    </lineage>
</organism>
<dbReference type="AlphaFoldDB" id="A0AAE0JUC4"/>
<keyword evidence="4 8" id="KW-0418">Kinase</keyword>
<feature type="compositionally biased region" description="Low complexity" evidence="6">
    <location>
        <begin position="126"/>
        <end position="139"/>
    </location>
</feature>
<reference evidence="8" key="2">
    <citation type="submission" date="2023-06" db="EMBL/GenBank/DDBJ databases">
        <authorList>
            <consortium name="Lawrence Berkeley National Laboratory"/>
            <person name="Haridas S."/>
            <person name="Hensen N."/>
            <person name="Bonometti L."/>
            <person name="Westerberg I."/>
            <person name="Brannstrom I.O."/>
            <person name="Guillou S."/>
            <person name="Cros-Aarteil S."/>
            <person name="Calhoun S."/>
            <person name="Kuo A."/>
            <person name="Mondo S."/>
            <person name="Pangilinan J."/>
            <person name="Riley R."/>
            <person name="Labutti K."/>
            <person name="Andreopoulos B."/>
            <person name="Lipzen A."/>
            <person name="Chen C."/>
            <person name="Yanf M."/>
            <person name="Daum C."/>
            <person name="Ng V."/>
            <person name="Clum A."/>
            <person name="Steindorff A."/>
            <person name="Ohm R."/>
            <person name="Martin F."/>
            <person name="Silar P."/>
            <person name="Natvig D."/>
            <person name="Lalanne C."/>
            <person name="Gautier V."/>
            <person name="Ament-Velasquez S.L."/>
            <person name="Kruys A."/>
            <person name="Hutchinson M.I."/>
            <person name="Powell A.J."/>
            <person name="Barry K."/>
            <person name="Miller A.N."/>
            <person name="Grigoriev I.V."/>
            <person name="Debuchy R."/>
            <person name="Gladieux P."/>
            <person name="Thoren M.H."/>
            <person name="Johannesson H."/>
        </authorList>
    </citation>
    <scope>NUCLEOTIDE SEQUENCE</scope>
    <source>
        <strain evidence="8">CBS 958.72</strain>
    </source>
</reference>
<dbReference type="PANTHER" id="PTHR43671">
    <property type="entry name" value="SERINE/THREONINE-PROTEIN KINASE NEK"/>
    <property type="match status" value="1"/>
</dbReference>
<sequence length="221" mass="24135">MIGQQRLESVGQPKGTPGFMAPEAVNGVYTRAGDMYSLGATIFCLCEGRAPRGGGNDTMVSSGYPARLRSIISLCLSTNPAHRPPISHVIKQLAVALLECCLDGLPENRVAAIPRQPPPPPPLPPQQQQQPRPYRPRANARPVAAWQLQRQAPAVLPPPIPPFQVPVMALPQWYAPAVVQPAQQQQLYADMQVQLFGQIMQGLVAGFEALVCNNGNEWFWY</sequence>
<feature type="region of interest" description="Disordered" evidence="6">
    <location>
        <begin position="111"/>
        <end position="139"/>
    </location>
</feature>
<dbReference type="GO" id="GO:0005524">
    <property type="term" value="F:ATP binding"/>
    <property type="evidence" value="ECO:0007669"/>
    <property type="project" value="UniProtKB-KW"/>
</dbReference>
<evidence type="ECO:0000256" key="2">
    <source>
        <dbReference type="ARBA" id="ARBA00022679"/>
    </source>
</evidence>
<feature type="domain" description="Protein kinase" evidence="7">
    <location>
        <begin position="1"/>
        <end position="95"/>
    </location>
</feature>
<evidence type="ECO:0000313" key="9">
    <source>
        <dbReference type="Proteomes" id="UP001287356"/>
    </source>
</evidence>
<comment type="caution">
    <text evidence="8">The sequence shown here is derived from an EMBL/GenBank/DDBJ whole genome shotgun (WGS) entry which is preliminary data.</text>
</comment>
<evidence type="ECO:0000256" key="1">
    <source>
        <dbReference type="ARBA" id="ARBA00012513"/>
    </source>
</evidence>
<evidence type="ECO:0000313" key="8">
    <source>
        <dbReference type="EMBL" id="KAK3361697.1"/>
    </source>
</evidence>
<dbReference type="InterPro" id="IPR011009">
    <property type="entry name" value="Kinase-like_dom_sf"/>
</dbReference>
<dbReference type="EC" id="2.7.11.1" evidence="1"/>